<dbReference type="SUPFAM" id="SSF52821">
    <property type="entry name" value="Rhodanese/Cell cycle control phosphatase"/>
    <property type="match status" value="1"/>
</dbReference>
<dbReference type="InterPro" id="IPR050229">
    <property type="entry name" value="GlpE_sulfurtransferase"/>
</dbReference>
<keyword evidence="2" id="KW-0808">Transferase</keyword>
<dbReference type="PROSITE" id="PS50206">
    <property type="entry name" value="RHODANESE_3"/>
    <property type="match status" value="1"/>
</dbReference>
<feature type="domain" description="Rhodanese" evidence="1">
    <location>
        <begin position="32"/>
        <end position="120"/>
    </location>
</feature>
<dbReference type="EMBL" id="CADCSU010000058">
    <property type="protein sequence ID" value="CAA9196478.1"/>
    <property type="molecule type" value="Genomic_DNA"/>
</dbReference>
<dbReference type="PANTHER" id="PTHR43031:SF18">
    <property type="entry name" value="RHODANESE-RELATED SULFURTRANSFERASES"/>
    <property type="match status" value="1"/>
</dbReference>
<reference evidence="2 3" key="1">
    <citation type="submission" date="2020-02" db="EMBL/GenBank/DDBJ databases">
        <authorList>
            <person name="Criscuolo A."/>
        </authorList>
    </citation>
    <scope>NUCLEOTIDE SEQUENCE [LARGE SCALE GENOMIC DNA]</scope>
    <source>
        <strain evidence="2">CIP105534</strain>
    </source>
</reference>
<evidence type="ECO:0000259" key="1">
    <source>
        <dbReference type="PROSITE" id="PS50206"/>
    </source>
</evidence>
<dbReference type="InterPro" id="IPR001763">
    <property type="entry name" value="Rhodanese-like_dom"/>
</dbReference>
<dbReference type="AlphaFoldDB" id="A0A6J4GBG5"/>
<accession>A0A6J4GBG5</accession>
<name>A0A6J4GBG5_9FLAO</name>
<organism evidence="2 3">
    <name type="scientific">Flavobacterium bizetiae</name>
    <dbReference type="NCBI Taxonomy" id="2704140"/>
    <lineage>
        <taxon>Bacteria</taxon>
        <taxon>Pseudomonadati</taxon>
        <taxon>Bacteroidota</taxon>
        <taxon>Flavobacteriia</taxon>
        <taxon>Flavobacteriales</taxon>
        <taxon>Flavobacteriaceae</taxon>
        <taxon>Flavobacterium</taxon>
    </lineage>
</organism>
<proteinExistence type="predicted"/>
<dbReference type="GO" id="GO:0016740">
    <property type="term" value="F:transferase activity"/>
    <property type="evidence" value="ECO:0007669"/>
    <property type="project" value="UniProtKB-KW"/>
</dbReference>
<dbReference type="Pfam" id="PF00581">
    <property type="entry name" value="Rhodanese"/>
    <property type="match status" value="1"/>
</dbReference>
<evidence type="ECO:0000313" key="3">
    <source>
        <dbReference type="Proteomes" id="UP000479938"/>
    </source>
</evidence>
<sequence length="121" mass="13758">MSTFLINRNVVILQKTDTMNLSQEDWVNQLAADENAVILDVRTEDEFNDGYIENAVNIDINKGQGFIYEIEELDKNKNYYVYCRSGARSAKACQIMNELGINNAYNLLGGILDWEGETINP</sequence>
<dbReference type="Proteomes" id="UP000479938">
    <property type="component" value="Unassembled WGS sequence"/>
</dbReference>
<evidence type="ECO:0000313" key="2">
    <source>
        <dbReference type="EMBL" id="CAA9196478.1"/>
    </source>
</evidence>
<dbReference type="CDD" id="cd00158">
    <property type="entry name" value="RHOD"/>
    <property type="match status" value="1"/>
</dbReference>
<keyword evidence="3" id="KW-1185">Reference proteome</keyword>
<protein>
    <submittedName>
        <fullName evidence="2">Sulfurtransferase</fullName>
        <ecNumber evidence="2">2.8.1.-</ecNumber>
    </submittedName>
</protein>
<dbReference type="PANTHER" id="PTHR43031">
    <property type="entry name" value="FAD-DEPENDENT OXIDOREDUCTASE"/>
    <property type="match status" value="1"/>
</dbReference>
<dbReference type="EC" id="2.8.1.-" evidence="2"/>
<dbReference type="InterPro" id="IPR036873">
    <property type="entry name" value="Rhodanese-like_dom_sf"/>
</dbReference>
<gene>
    <name evidence="2" type="ORF">FLA105534_01141</name>
</gene>
<dbReference type="Gene3D" id="3.40.250.10">
    <property type="entry name" value="Rhodanese-like domain"/>
    <property type="match status" value="1"/>
</dbReference>
<dbReference type="SMART" id="SM00450">
    <property type="entry name" value="RHOD"/>
    <property type="match status" value="1"/>
</dbReference>